<gene>
    <name evidence="1" type="ORF">LY89DRAFT_733859</name>
</gene>
<dbReference type="EMBL" id="KQ947415">
    <property type="protein sequence ID" value="KUJ16857.1"/>
    <property type="molecule type" value="Genomic_DNA"/>
</dbReference>
<dbReference type="GeneID" id="28829574"/>
<dbReference type="OrthoDB" id="10358118at2759"/>
<proteinExistence type="predicted"/>
<evidence type="ECO:0000313" key="1">
    <source>
        <dbReference type="EMBL" id="KUJ16857.1"/>
    </source>
</evidence>
<dbReference type="RefSeq" id="XP_018071212.1">
    <property type="nucleotide sequence ID" value="XM_018219848.1"/>
</dbReference>
<organism evidence="1 2">
    <name type="scientific">Mollisia scopiformis</name>
    <name type="common">Conifer needle endophyte fungus</name>
    <name type="synonym">Phialocephala scopiformis</name>
    <dbReference type="NCBI Taxonomy" id="149040"/>
    <lineage>
        <taxon>Eukaryota</taxon>
        <taxon>Fungi</taxon>
        <taxon>Dikarya</taxon>
        <taxon>Ascomycota</taxon>
        <taxon>Pezizomycotina</taxon>
        <taxon>Leotiomycetes</taxon>
        <taxon>Helotiales</taxon>
        <taxon>Mollisiaceae</taxon>
        <taxon>Mollisia</taxon>
    </lineage>
</organism>
<dbReference type="AlphaFoldDB" id="A0A194XAR8"/>
<accession>A0A194XAR8</accession>
<keyword evidence="2" id="KW-1185">Reference proteome</keyword>
<sequence>MFNVSRREYEDGICLIAALAKVSYGFTPPAGLPNGVYVYDPADGTHTSIDGTLVSRDLDYLSTGTSFTPRALNSAKFSPRWTGITCGDTVLASLDYASALVQLEGQCDGVTKLPKKNYYSVYGDAMAFICVYKKNTICNVGTATSGGTDMLFALAQLDNKCSATLQSEKSPNHVDGYNRVSNSIVFGFTTSTSSAC</sequence>
<reference evidence="1 2" key="1">
    <citation type="submission" date="2015-10" db="EMBL/GenBank/DDBJ databases">
        <title>Full genome of DAOMC 229536 Phialocephala scopiformis, a fungal endophyte of spruce producing the potent anti-insectan compound rugulosin.</title>
        <authorList>
            <consortium name="DOE Joint Genome Institute"/>
            <person name="Walker A.K."/>
            <person name="Frasz S.L."/>
            <person name="Seifert K.A."/>
            <person name="Miller J.D."/>
            <person name="Mondo S.J."/>
            <person name="Labutti K."/>
            <person name="Lipzen A."/>
            <person name="Dockter R."/>
            <person name="Kennedy M."/>
            <person name="Grigoriev I.V."/>
            <person name="Spatafora J.W."/>
        </authorList>
    </citation>
    <scope>NUCLEOTIDE SEQUENCE [LARGE SCALE GENOMIC DNA]</scope>
    <source>
        <strain evidence="1 2">CBS 120377</strain>
    </source>
</reference>
<dbReference type="InParanoid" id="A0A194XAR8"/>
<dbReference type="KEGG" id="psco:LY89DRAFT_733859"/>
<name>A0A194XAR8_MOLSC</name>
<protein>
    <submittedName>
        <fullName evidence="1">Uncharacterized protein</fullName>
    </submittedName>
</protein>
<evidence type="ECO:0000313" key="2">
    <source>
        <dbReference type="Proteomes" id="UP000070700"/>
    </source>
</evidence>
<dbReference type="Proteomes" id="UP000070700">
    <property type="component" value="Unassembled WGS sequence"/>
</dbReference>